<feature type="non-terminal residue" evidence="1">
    <location>
        <position position="242"/>
    </location>
</feature>
<evidence type="ECO:0000313" key="1">
    <source>
        <dbReference type="EMBL" id="CAG8841677.1"/>
    </source>
</evidence>
<feature type="non-terminal residue" evidence="1">
    <location>
        <position position="1"/>
    </location>
</feature>
<reference evidence="1 2" key="1">
    <citation type="submission" date="2021-06" db="EMBL/GenBank/DDBJ databases">
        <authorList>
            <person name="Kallberg Y."/>
            <person name="Tangrot J."/>
            <person name="Rosling A."/>
        </authorList>
    </citation>
    <scope>NUCLEOTIDE SEQUENCE [LARGE SCALE GENOMIC DNA]</scope>
    <source>
        <strain evidence="1 2">120-4 pot B 10/14</strain>
    </source>
</reference>
<evidence type="ECO:0000313" key="2">
    <source>
        <dbReference type="Proteomes" id="UP000789901"/>
    </source>
</evidence>
<gene>
    <name evidence="1" type="ORF">GMARGA_LOCUS35559</name>
</gene>
<keyword evidence="2" id="KW-1185">Reference proteome</keyword>
<comment type="caution">
    <text evidence="1">The sequence shown here is derived from an EMBL/GenBank/DDBJ whole genome shotgun (WGS) entry which is preliminary data.</text>
</comment>
<name>A0ABN7WV72_GIGMA</name>
<accession>A0ABN7WV72</accession>
<proteinExistence type="predicted"/>
<protein>
    <submittedName>
        <fullName evidence="1">15948_t:CDS:1</fullName>
    </submittedName>
</protein>
<dbReference type="EMBL" id="CAJVQB010066522">
    <property type="protein sequence ID" value="CAG8841677.1"/>
    <property type="molecule type" value="Genomic_DNA"/>
</dbReference>
<dbReference type="Proteomes" id="UP000789901">
    <property type="component" value="Unassembled WGS sequence"/>
</dbReference>
<organism evidence="1 2">
    <name type="scientific">Gigaspora margarita</name>
    <dbReference type="NCBI Taxonomy" id="4874"/>
    <lineage>
        <taxon>Eukaryota</taxon>
        <taxon>Fungi</taxon>
        <taxon>Fungi incertae sedis</taxon>
        <taxon>Mucoromycota</taxon>
        <taxon>Glomeromycotina</taxon>
        <taxon>Glomeromycetes</taxon>
        <taxon>Diversisporales</taxon>
        <taxon>Gigasporaceae</taxon>
        <taxon>Gigaspora</taxon>
    </lineage>
</organism>
<sequence length="242" mass="29208">KLIKGKQPKWYNKIRDLISRQENLSISEERVNLYIIINRTKNIIKGVWIQTNKELIGKVKSVKDNMVTLSHWNKEDNIIRDKYSECKSHIATKMTTGLIRKQIKNVTRLMVNQKKRIYKNLEEINKAFRMRKKKEEEYPKEIFMSKIEKKSWNYIKNFKNVEEILWKKHREIAHKKKREYEVIVKKANKEKKTNTSIIIIDKDGIEVIKIENETWLSEEKIEDALKEALEETEKDREMTMEE</sequence>